<evidence type="ECO:0000313" key="6">
    <source>
        <dbReference type="Proteomes" id="UP001208938"/>
    </source>
</evidence>
<dbReference type="Proteomes" id="UP001208938">
    <property type="component" value="Unassembled WGS sequence"/>
</dbReference>
<keyword evidence="3" id="KW-0574">Periplasm</keyword>
<sequence length="340" mass="36315">MKPFKYGTLAATLLASQPAFADTTILFNNFLGSNDALWTDVLAPWIGDIESATEGRVTFSVPAASLAPPPGLLNAVQQGVVDGAFQMVGFLRESHPELQLPLLPMTYFGNEETSVALWRTYERYFAGHNDLEDVVLLGLVTTPSGSFFNMAPEPFDSVEDLQNVKIWSLPGVTAEALAALGTVVTPGPAVRMYEVISGGVVDAFCCINFQSLEVFNVAQYIGSVTEVPGSLFAPAFAIFVRQDVWDSIGPADQEAILAVSGESLAHRGSFGDAPEAAARQRALDAGIPVIQADDSFTQTMTDAFAPIRQEWIDSVAAHGIDGAEALDFYLSEQANVVTGN</sequence>
<evidence type="ECO:0000313" key="5">
    <source>
        <dbReference type="EMBL" id="MCW1933766.1"/>
    </source>
</evidence>
<comment type="subcellular location">
    <subcellularLocation>
        <location evidence="1">Periplasm</location>
    </subcellularLocation>
</comment>
<name>A0ABT3H1X5_9RHOB</name>
<gene>
    <name evidence="5" type="ORF">OKW52_16255</name>
</gene>
<keyword evidence="6" id="KW-1185">Reference proteome</keyword>
<organism evidence="5 6">
    <name type="scientific">Pararhodobacter zhoushanensis</name>
    <dbReference type="NCBI Taxonomy" id="2479545"/>
    <lineage>
        <taxon>Bacteria</taxon>
        <taxon>Pseudomonadati</taxon>
        <taxon>Pseudomonadota</taxon>
        <taxon>Alphaproteobacteria</taxon>
        <taxon>Rhodobacterales</taxon>
        <taxon>Paracoccaceae</taxon>
        <taxon>Pararhodobacter</taxon>
    </lineage>
</organism>
<dbReference type="Gene3D" id="3.40.190.170">
    <property type="entry name" value="Bacterial extracellular solute-binding protein, family 7"/>
    <property type="match status" value="1"/>
</dbReference>
<reference evidence="5 6" key="1">
    <citation type="submission" date="2022-10" db="EMBL/GenBank/DDBJ databases">
        <title>Pararhodobacter sp. nov., isolated from marine algae.</title>
        <authorList>
            <person name="Choi B.J."/>
            <person name="Kim J.M."/>
            <person name="Lee J.K."/>
            <person name="Choi D.G."/>
            <person name="Jeon C.O."/>
        </authorList>
    </citation>
    <scope>NUCLEOTIDE SEQUENCE [LARGE SCALE GENOMIC DNA]</scope>
    <source>
        <strain evidence="5 6">ZQ420</strain>
    </source>
</reference>
<feature type="chain" id="PRO_5047333302" description="TRAP-type C4-dicarboxylate transport system, substrate-binding protein" evidence="4">
    <location>
        <begin position="22"/>
        <end position="340"/>
    </location>
</feature>
<dbReference type="InterPro" id="IPR018389">
    <property type="entry name" value="DctP_fam"/>
</dbReference>
<proteinExistence type="predicted"/>
<feature type="signal peptide" evidence="4">
    <location>
        <begin position="1"/>
        <end position="21"/>
    </location>
</feature>
<accession>A0ABT3H1X5</accession>
<keyword evidence="2 4" id="KW-0732">Signal</keyword>
<dbReference type="EMBL" id="JAPDFL010000001">
    <property type="protein sequence ID" value="MCW1933766.1"/>
    <property type="molecule type" value="Genomic_DNA"/>
</dbReference>
<evidence type="ECO:0000256" key="1">
    <source>
        <dbReference type="ARBA" id="ARBA00004418"/>
    </source>
</evidence>
<dbReference type="Pfam" id="PF03480">
    <property type="entry name" value="DctP"/>
    <property type="match status" value="1"/>
</dbReference>
<evidence type="ECO:0000256" key="2">
    <source>
        <dbReference type="ARBA" id="ARBA00022729"/>
    </source>
</evidence>
<dbReference type="PANTHER" id="PTHR33376">
    <property type="match status" value="1"/>
</dbReference>
<evidence type="ECO:0008006" key="7">
    <source>
        <dbReference type="Google" id="ProtNLM"/>
    </source>
</evidence>
<evidence type="ECO:0000256" key="4">
    <source>
        <dbReference type="SAM" id="SignalP"/>
    </source>
</evidence>
<dbReference type="InterPro" id="IPR038404">
    <property type="entry name" value="TRAP_DctP_sf"/>
</dbReference>
<dbReference type="RefSeq" id="WP_264506642.1">
    <property type="nucleotide sequence ID" value="NZ_JAPDFL010000001.1"/>
</dbReference>
<evidence type="ECO:0000256" key="3">
    <source>
        <dbReference type="ARBA" id="ARBA00022764"/>
    </source>
</evidence>
<dbReference type="PANTHER" id="PTHR33376:SF15">
    <property type="entry name" value="BLL6794 PROTEIN"/>
    <property type="match status" value="1"/>
</dbReference>
<protein>
    <recommendedName>
        <fullName evidence="7">TRAP-type C4-dicarboxylate transport system, substrate-binding protein</fullName>
    </recommendedName>
</protein>
<comment type="caution">
    <text evidence="5">The sequence shown here is derived from an EMBL/GenBank/DDBJ whole genome shotgun (WGS) entry which is preliminary data.</text>
</comment>